<dbReference type="PANTHER" id="PTHR30586">
    <property type="entry name" value="ELECTRON TRANSPORT COMPLEX PROTEIN RNFE"/>
    <property type="match status" value="1"/>
</dbReference>
<comment type="similarity">
    <text evidence="8">Belongs to the NqrDE/RnfAE family.</text>
</comment>
<dbReference type="HAMAP" id="MF_00478">
    <property type="entry name" value="RsxE_RnfE"/>
    <property type="match status" value="1"/>
</dbReference>
<dbReference type="Proteomes" id="UP000823915">
    <property type="component" value="Unassembled WGS sequence"/>
</dbReference>
<reference evidence="9" key="1">
    <citation type="journal article" date="2021" name="PeerJ">
        <title>Extensive microbial diversity within the chicken gut microbiome revealed by metagenomics and culture.</title>
        <authorList>
            <person name="Gilroy R."/>
            <person name="Ravi A."/>
            <person name="Getino M."/>
            <person name="Pursley I."/>
            <person name="Horton D.L."/>
            <person name="Alikhan N.F."/>
            <person name="Baker D."/>
            <person name="Gharbi K."/>
            <person name="Hall N."/>
            <person name="Watson M."/>
            <person name="Adriaenssens E.M."/>
            <person name="Foster-Nyarko E."/>
            <person name="Jarju S."/>
            <person name="Secka A."/>
            <person name="Antonio M."/>
            <person name="Oren A."/>
            <person name="Chaudhuri R.R."/>
            <person name="La Ragione R."/>
            <person name="Hildebrand F."/>
            <person name="Pallen M.J."/>
        </authorList>
    </citation>
    <scope>NUCLEOTIDE SEQUENCE</scope>
    <source>
        <strain evidence="9">1282</strain>
    </source>
</reference>
<dbReference type="GO" id="GO:0012505">
    <property type="term" value="C:endomembrane system"/>
    <property type="evidence" value="ECO:0007669"/>
    <property type="project" value="UniProtKB-SubCell"/>
</dbReference>
<evidence type="ECO:0000256" key="3">
    <source>
        <dbReference type="ARBA" id="ARBA00022692"/>
    </source>
</evidence>
<proteinExistence type="inferred from homology"/>
<comment type="caution">
    <text evidence="9">The sequence shown here is derived from an EMBL/GenBank/DDBJ whole genome shotgun (WGS) entry which is preliminary data.</text>
</comment>
<feature type="transmembrane region" description="Helical" evidence="8">
    <location>
        <begin position="173"/>
        <end position="194"/>
    </location>
</feature>
<dbReference type="NCBIfam" id="TIGR01948">
    <property type="entry name" value="rnfE"/>
    <property type="match status" value="1"/>
</dbReference>
<organism evidence="9 10">
    <name type="scientific">Candidatus Acutalibacter pullistercoris</name>
    <dbReference type="NCBI Taxonomy" id="2838418"/>
    <lineage>
        <taxon>Bacteria</taxon>
        <taxon>Bacillati</taxon>
        <taxon>Bacillota</taxon>
        <taxon>Clostridia</taxon>
        <taxon>Eubacteriales</taxon>
        <taxon>Acutalibacteraceae</taxon>
        <taxon>Acutalibacter</taxon>
    </lineage>
</organism>
<dbReference type="InterPro" id="IPR003667">
    <property type="entry name" value="NqrDE/RnfAE"/>
</dbReference>
<feature type="transmembrane region" description="Helical" evidence="8">
    <location>
        <begin position="21"/>
        <end position="39"/>
    </location>
</feature>
<evidence type="ECO:0000256" key="5">
    <source>
        <dbReference type="ARBA" id="ARBA00022982"/>
    </source>
</evidence>
<dbReference type="NCBIfam" id="NF009070">
    <property type="entry name" value="PRK12405.1"/>
    <property type="match status" value="1"/>
</dbReference>
<evidence type="ECO:0000256" key="1">
    <source>
        <dbReference type="ARBA" id="ARBA00004127"/>
    </source>
</evidence>
<comment type="function">
    <text evidence="8">Part of a membrane-bound complex that couples electron transfer with translocation of ions across the membrane.</text>
</comment>
<evidence type="ECO:0000256" key="6">
    <source>
        <dbReference type="ARBA" id="ARBA00022989"/>
    </source>
</evidence>
<keyword evidence="7 8" id="KW-0472">Membrane</keyword>
<dbReference type="GO" id="GO:0022900">
    <property type="term" value="P:electron transport chain"/>
    <property type="evidence" value="ECO:0007669"/>
    <property type="project" value="UniProtKB-UniRule"/>
</dbReference>
<keyword evidence="8" id="KW-1003">Cell membrane</keyword>
<evidence type="ECO:0000256" key="7">
    <source>
        <dbReference type="ARBA" id="ARBA00023136"/>
    </source>
</evidence>
<comment type="subunit">
    <text evidence="8">The complex is composed of six subunits: RnfA, RnfB, RnfC, RnfD, RnfE and RnfG.</text>
</comment>
<dbReference type="InterPro" id="IPR010968">
    <property type="entry name" value="RnfE"/>
</dbReference>
<gene>
    <name evidence="8" type="primary">rnfE</name>
    <name evidence="9" type="ORF">H9838_08855</name>
</gene>
<feature type="transmembrane region" description="Helical" evidence="8">
    <location>
        <begin position="75"/>
        <end position="95"/>
    </location>
</feature>
<dbReference type="EC" id="7.-.-.-" evidence="8"/>
<evidence type="ECO:0000256" key="2">
    <source>
        <dbReference type="ARBA" id="ARBA00022448"/>
    </source>
</evidence>
<protein>
    <recommendedName>
        <fullName evidence="8">Ion-translocating oxidoreductase complex subunit E</fullName>
        <ecNumber evidence="8">7.-.-.-</ecNumber>
    </recommendedName>
    <alternativeName>
        <fullName evidence="8">Rnf electron transport complex subunit E</fullName>
    </alternativeName>
</protein>
<keyword evidence="5 8" id="KW-0249">Electron transport</keyword>
<dbReference type="AlphaFoldDB" id="A0A9D2C1F0"/>
<feature type="transmembrane region" description="Helical" evidence="8">
    <location>
        <begin position="45"/>
        <end position="63"/>
    </location>
</feature>
<name>A0A9D2C1F0_9FIRM</name>
<keyword evidence="2 8" id="KW-0813">Transport</keyword>
<keyword evidence="3 8" id="KW-0812">Transmembrane</keyword>
<dbReference type="EMBL" id="DXDU01000140">
    <property type="protein sequence ID" value="HIY27264.1"/>
    <property type="molecule type" value="Genomic_DNA"/>
</dbReference>
<evidence type="ECO:0000256" key="8">
    <source>
        <dbReference type="HAMAP-Rule" id="MF_00478"/>
    </source>
</evidence>
<dbReference type="GO" id="GO:0005886">
    <property type="term" value="C:plasma membrane"/>
    <property type="evidence" value="ECO:0007669"/>
    <property type="project" value="UniProtKB-SubCell"/>
</dbReference>
<feature type="transmembrane region" description="Helical" evidence="8">
    <location>
        <begin position="131"/>
        <end position="153"/>
    </location>
</feature>
<feature type="transmembrane region" description="Helical" evidence="8">
    <location>
        <begin position="101"/>
        <end position="119"/>
    </location>
</feature>
<keyword evidence="4 8" id="KW-1278">Translocase</keyword>
<evidence type="ECO:0000313" key="9">
    <source>
        <dbReference type="EMBL" id="HIY27264.1"/>
    </source>
</evidence>
<reference evidence="9" key="2">
    <citation type="submission" date="2021-04" db="EMBL/GenBank/DDBJ databases">
        <authorList>
            <person name="Gilroy R."/>
        </authorList>
    </citation>
    <scope>NUCLEOTIDE SEQUENCE</scope>
    <source>
        <strain evidence="9">1282</strain>
    </source>
</reference>
<evidence type="ECO:0000313" key="10">
    <source>
        <dbReference type="Proteomes" id="UP000823915"/>
    </source>
</evidence>
<sequence>MEKKKHSLLHEFTKGIVKENPVLRLVLGCCATLAVTTAASNAIGMGAATTFVLVCSNGVISLLRKVIPDKVRIPAFITVIAGFVTVVQLFIQAFSPSLDKALGVFLPLIVVNCIILGRAEMFASKNKVLPSLIDGLGMGVGFTAALLCMGIIRELLGAGTVFGIPILSGFMEPIIIFLLPPGGFFVFGMLVAIAGKLSEEGKAPAGTGCAHCPLAASCSKAAGEKTCSGKEDAE</sequence>
<keyword evidence="6 8" id="KW-1133">Transmembrane helix</keyword>
<comment type="subcellular location">
    <subcellularLocation>
        <location evidence="8">Cell membrane</location>
        <topology evidence="8">Multi-pass membrane protein</topology>
    </subcellularLocation>
    <subcellularLocation>
        <location evidence="1">Endomembrane system</location>
        <topology evidence="1">Multi-pass membrane protein</topology>
    </subcellularLocation>
</comment>
<dbReference type="PANTHER" id="PTHR30586:SF0">
    <property type="entry name" value="ION-TRANSLOCATING OXIDOREDUCTASE COMPLEX SUBUNIT E"/>
    <property type="match status" value="1"/>
</dbReference>
<dbReference type="Pfam" id="PF02508">
    <property type="entry name" value="Rnf-Nqr"/>
    <property type="match status" value="1"/>
</dbReference>
<evidence type="ECO:0000256" key="4">
    <source>
        <dbReference type="ARBA" id="ARBA00022967"/>
    </source>
</evidence>
<accession>A0A9D2C1F0</accession>
<dbReference type="PIRSF" id="PIRSF006102">
    <property type="entry name" value="NQR_DE"/>
    <property type="match status" value="1"/>
</dbReference>